<gene>
    <name evidence="6" type="ORF">DZC30_03420</name>
</gene>
<evidence type="ECO:0000256" key="4">
    <source>
        <dbReference type="ARBA" id="ARBA00023163"/>
    </source>
</evidence>
<dbReference type="Pfam" id="PF00126">
    <property type="entry name" value="HTH_1"/>
    <property type="match status" value="1"/>
</dbReference>
<feature type="domain" description="HTH lysR-type" evidence="5">
    <location>
        <begin position="1"/>
        <end position="57"/>
    </location>
</feature>
<dbReference type="InterPro" id="IPR036388">
    <property type="entry name" value="WH-like_DNA-bd_sf"/>
</dbReference>
<dbReference type="SUPFAM" id="SSF46785">
    <property type="entry name" value="Winged helix' DNA-binding domain"/>
    <property type="match status" value="1"/>
</dbReference>
<dbReference type="Pfam" id="PF03466">
    <property type="entry name" value="LysR_substrate"/>
    <property type="match status" value="1"/>
</dbReference>
<dbReference type="GO" id="GO:0000976">
    <property type="term" value="F:transcription cis-regulatory region binding"/>
    <property type="evidence" value="ECO:0007669"/>
    <property type="project" value="TreeGrafter"/>
</dbReference>
<evidence type="ECO:0000256" key="2">
    <source>
        <dbReference type="ARBA" id="ARBA00023015"/>
    </source>
</evidence>
<dbReference type="Gene3D" id="3.40.190.290">
    <property type="match status" value="1"/>
</dbReference>
<comment type="caution">
    <text evidence="6">The sequence shown here is derived from an EMBL/GenBank/DDBJ whole genome shotgun (WGS) entry which is preliminary data.</text>
</comment>
<dbReference type="InterPro" id="IPR000847">
    <property type="entry name" value="LysR_HTH_N"/>
</dbReference>
<keyword evidence="3" id="KW-0238">DNA-binding</keyword>
<dbReference type="GO" id="GO:0003700">
    <property type="term" value="F:DNA-binding transcription factor activity"/>
    <property type="evidence" value="ECO:0007669"/>
    <property type="project" value="InterPro"/>
</dbReference>
<dbReference type="PROSITE" id="PS50931">
    <property type="entry name" value="HTH_LYSR"/>
    <property type="match status" value="1"/>
</dbReference>
<dbReference type="InterPro" id="IPR005119">
    <property type="entry name" value="LysR_subst-bd"/>
</dbReference>
<dbReference type="EMBL" id="QURR01000003">
    <property type="protein sequence ID" value="RGE46286.1"/>
    <property type="molecule type" value="Genomic_DNA"/>
</dbReference>
<keyword evidence="7" id="KW-1185">Reference proteome</keyword>
<dbReference type="Gene3D" id="1.10.10.10">
    <property type="entry name" value="Winged helix-like DNA-binding domain superfamily/Winged helix DNA-binding domain"/>
    <property type="match status" value="1"/>
</dbReference>
<dbReference type="Proteomes" id="UP000261948">
    <property type="component" value="Unassembled WGS sequence"/>
</dbReference>
<protein>
    <submittedName>
        <fullName evidence="6">LysR family transcriptional regulator</fullName>
    </submittedName>
</protein>
<dbReference type="OrthoDB" id="464481at2"/>
<reference evidence="6 7" key="1">
    <citation type="submission" date="2018-08" db="EMBL/GenBank/DDBJ databases">
        <title>Comamonas testosteroni strain SWCO2.</title>
        <authorList>
            <person name="Jiang N."/>
            <person name="Zhang X.Z."/>
        </authorList>
    </citation>
    <scope>NUCLEOTIDE SEQUENCE [LARGE SCALE GENOMIC DNA]</scope>
    <source>
        <strain evidence="6 7">SWCO2</strain>
    </source>
</reference>
<dbReference type="PANTHER" id="PTHR30126:SF40">
    <property type="entry name" value="HTH-TYPE TRANSCRIPTIONAL REGULATOR GLTR"/>
    <property type="match status" value="1"/>
</dbReference>
<evidence type="ECO:0000256" key="3">
    <source>
        <dbReference type="ARBA" id="ARBA00023125"/>
    </source>
</evidence>
<dbReference type="InterPro" id="IPR036390">
    <property type="entry name" value="WH_DNA-bd_sf"/>
</dbReference>
<comment type="similarity">
    <text evidence="1">Belongs to the LysR transcriptional regulatory family.</text>
</comment>
<accession>A0A373FQ89</accession>
<dbReference type="AlphaFoldDB" id="A0A373FQ89"/>
<dbReference type="PRINTS" id="PR00039">
    <property type="entry name" value="HTHLYSR"/>
</dbReference>
<keyword evidence="4" id="KW-0804">Transcription</keyword>
<keyword evidence="2" id="KW-0805">Transcription regulation</keyword>
<dbReference type="FunFam" id="1.10.10.10:FF:000001">
    <property type="entry name" value="LysR family transcriptional regulator"/>
    <property type="match status" value="1"/>
</dbReference>
<sequence>MQLKSLRMFEAVCESGSFGAAAQQLHTVQSNITAHIKKLEDEVGAQLLVRANPVFPTPAGRTLLQYAKQMLLSHDHALAQLQSHQLLQGQVKGALRIGSMETTAALRLPPLLARLRQLHPGIDLELEAQPTAQQLGELTSGRIDCAFINGTAPQSDLHSWPVFREELVLVSGQPLTRFPTADEFCSSVFLAFRQGCSYRQRIELLMASMGISAIRIMELGMLDTILGCVAAGMGYALLSRSLIEAQQQRFAVHWMALPGKTGQELAWVDTCFVTGAVEGWSPALHAFAQVLGIAAQDMQPDVRSHRFDIRQSPARSARRTAIVA</sequence>
<name>A0A373FQ89_COMTE</name>
<evidence type="ECO:0000256" key="1">
    <source>
        <dbReference type="ARBA" id="ARBA00009437"/>
    </source>
</evidence>
<organism evidence="6 7">
    <name type="scientific">Comamonas testosteroni</name>
    <name type="common">Pseudomonas testosteroni</name>
    <dbReference type="NCBI Taxonomy" id="285"/>
    <lineage>
        <taxon>Bacteria</taxon>
        <taxon>Pseudomonadati</taxon>
        <taxon>Pseudomonadota</taxon>
        <taxon>Betaproteobacteria</taxon>
        <taxon>Burkholderiales</taxon>
        <taxon>Comamonadaceae</taxon>
        <taxon>Comamonas</taxon>
    </lineage>
</organism>
<proteinExistence type="inferred from homology"/>
<evidence type="ECO:0000313" key="7">
    <source>
        <dbReference type="Proteomes" id="UP000261948"/>
    </source>
</evidence>
<evidence type="ECO:0000259" key="5">
    <source>
        <dbReference type="PROSITE" id="PS50931"/>
    </source>
</evidence>
<dbReference type="SUPFAM" id="SSF53850">
    <property type="entry name" value="Periplasmic binding protein-like II"/>
    <property type="match status" value="1"/>
</dbReference>
<dbReference type="PANTHER" id="PTHR30126">
    <property type="entry name" value="HTH-TYPE TRANSCRIPTIONAL REGULATOR"/>
    <property type="match status" value="1"/>
</dbReference>
<evidence type="ECO:0000313" key="6">
    <source>
        <dbReference type="EMBL" id="RGE46286.1"/>
    </source>
</evidence>